<dbReference type="Proteomes" id="UP000504603">
    <property type="component" value="Unplaced"/>
</dbReference>
<proteinExistence type="predicted"/>
<sequence>MHPYSLLNLAISQLQFTLLLLYHFQTRDNTKHNSFSASYSSSFFCRMQQNQKMEGHKSDTNKTNPRKDGVIITVYVESPKSHNNSHQNRDANALNKINPKSRGRGYDRRAQLLAYSRDLRNLDSPLKPKKWKLKVRSETRYERVGMGREDRAEVVDQRCRPKCFCFQSRTKKATGKSGSSILMKMKSLLRELSKGCKRRSDD</sequence>
<protein>
    <submittedName>
        <fullName evidence="3">Uncharacterized protein LOC111011926</fullName>
    </submittedName>
</protein>
<reference evidence="3" key="1">
    <citation type="submission" date="2025-08" db="UniProtKB">
        <authorList>
            <consortium name="RefSeq"/>
        </authorList>
    </citation>
    <scope>IDENTIFICATION</scope>
    <source>
        <strain evidence="3">OHB3-1</strain>
    </source>
</reference>
<organism evidence="2 3">
    <name type="scientific">Momordica charantia</name>
    <name type="common">Bitter gourd</name>
    <name type="synonym">Balsam pear</name>
    <dbReference type="NCBI Taxonomy" id="3673"/>
    <lineage>
        <taxon>Eukaryota</taxon>
        <taxon>Viridiplantae</taxon>
        <taxon>Streptophyta</taxon>
        <taxon>Embryophyta</taxon>
        <taxon>Tracheophyta</taxon>
        <taxon>Spermatophyta</taxon>
        <taxon>Magnoliopsida</taxon>
        <taxon>eudicotyledons</taxon>
        <taxon>Gunneridae</taxon>
        <taxon>Pentapetalae</taxon>
        <taxon>rosids</taxon>
        <taxon>fabids</taxon>
        <taxon>Cucurbitales</taxon>
        <taxon>Cucurbitaceae</taxon>
        <taxon>Momordiceae</taxon>
        <taxon>Momordica</taxon>
    </lineage>
</organism>
<dbReference type="KEGG" id="mcha:111011926"/>
<dbReference type="AlphaFoldDB" id="A0A6J1CJQ0"/>
<evidence type="ECO:0000256" key="1">
    <source>
        <dbReference type="SAM" id="MobiDB-lite"/>
    </source>
</evidence>
<accession>A0A6J1CJQ0</accession>
<feature type="region of interest" description="Disordered" evidence="1">
    <location>
        <begin position="79"/>
        <end position="103"/>
    </location>
</feature>
<dbReference type="GeneID" id="111011926"/>
<keyword evidence="2" id="KW-1185">Reference proteome</keyword>
<evidence type="ECO:0000313" key="3">
    <source>
        <dbReference type="RefSeq" id="XP_022141611.1"/>
    </source>
</evidence>
<evidence type="ECO:0000313" key="2">
    <source>
        <dbReference type="Proteomes" id="UP000504603"/>
    </source>
</evidence>
<name>A0A6J1CJQ0_MOMCH</name>
<dbReference type="OrthoDB" id="847067at2759"/>
<dbReference type="RefSeq" id="XP_022141611.1">
    <property type="nucleotide sequence ID" value="XM_022285919.1"/>
</dbReference>
<gene>
    <name evidence="3" type="primary">LOC111011926</name>
</gene>